<proteinExistence type="predicted"/>
<organism evidence="2 3">
    <name type="scientific">Plakobranchus ocellatus</name>
    <dbReference type="NCBI Taxonomy" id="259542"/>
    <lineage>
        <taxon>Eukaryota</taxon>
        <taxon>Metazoa</taxon>
        <taxon>Spiralia</taxon>
        <taxon>Lophotrochozoa</taxon>
        <taxon>Mollusca</taxon>
        <taxon>Gastropoda</taxon>
        <taxon>Heterobranchia</taxon>
        <taxon>Euthyneura</taxon>
        <taxon>Panpulmonata</taxon>
        <taxon>Sacoglossa</taxon>
        <taxon>Placobranchoidea</taxon>
        <taxon>Plakobranchidae</taxon>
        <taxon>Plakobranchus</taxon>
    </lineage>
</organism>
<comment type="caution">
    <text evidence="2">The sequence shown here is derived from an EMBL/GenBank/DDBJ whole genome shotgun (WGS) entry which is preliminary data.</text>
</comment>
<dbReference type="Proteomes" id="UP000735302">
    <property type="component" value="Unassembled WGS sequence"/>
</dbReference>
<evidence type="ECO:0000256" key="1">
    <source>
        <dbReference type="SAM" id="MobiDB-lite"/>
    </source>
</evidence>
<name>A0AAV4D5L2_9GAST</name>
<gene>
    <name evidence="2" type="ORF">PoB_006595900</name>
</gene>
<reference evidence="2 3" key="1">
    <citation type="journal article" date="2021" name="Elife">
        <title>Chloroplast acquisition without the gene transfer in kleptoplastic sea slugs, Plakobranchus ocellatus.</title>
        <authorList>
            <person name="Maeda T."/>
            <person name="Takahashi S."/>
            <person name="Yoshida T."/>
            <person name="Shimamura S."/>
            <person name="Takaki Y."/>
            <person name="Nagai Y."/>
            <person name="Toyoda A."/>
            <person name="Suzuki Y."/>
            <person name="Arimoto A."/>
            <person name="Ishii H."/>
            <person name="Satoh N."/>
            <person name="Nishiyama T."/>
            <person name="Hasebe M."/>
            <person name="Maruyama T."/>
            <person name="Minagawa J."/>
            <person name="Obokata J."/>
            <person name="Shigenobu S."/>
        </authorList>
    </citation>
    <scope>NUCLEOTIDE SEQUENCE [LARGE SCALE GENOMIC DNA]</scope>
</reference>
<sequence>MNLMENPVTQTVHAVQGTRKRKDKYRNTENYPQQRKERCQMLKLLGVDHSTRSNSALPLGKFLTPDREKKQQHFSKVCRRKRKKTGKEHICILHHQIHLRMSFSYNQFEMAQEKKLG</sequence>
<protein>
    <submittedName>
        <fullName evidence="2">Uncharacterized protein</fullName>
    </submittedName>
</protein>
<evidence type="ECO:0000313" key="2">
    <source>
        <dbReference type="EMBL" id="GFO39454.1"/>
    </source>
</evidence>
<dbReference type="EMBL" id="BLXT01007498">
    <property type="protein sequence ID" value="GFO39454.1"/>
    <property type="molecule type" value="Genomic_DNA"/>
</dbReference>
<feature type="region of interest" description="Disordered" evidence="1">
    <location>
        <begin position="1"/>
        <end position="33"/>
    </location>
</feature>
<keyword evidence="3" id="KW-1185">Reference proteome</keyword>
<accession>A0AAV4D5L2</accession>
<dbReference type="AlphaFoldDB" id="A0AAV4D5L2"/>
<evidence type="ECO:0000313" key="3">
    <source>
        <dbReference type="Proteomes" id="UP000735302"/>
    </source>
</evidence>